<dbReference type="SUPFAM" id="SSF88713">
    <property type="entry name" value="Glycoside hydrolase/deacetylase"/>
    <property type="match status" value="1"/>
</dbReference>
<dbReference type="Pfam" id="PF07748">
    <property type="entry name" value="Glyco_hydro_38C"/>
    <property type="match status" value="1"/>
</dbReference>
<dbReference type="FunFam" id="2.70.98.30:FF:000003">
    <property type="entry name" value="Alpha-mannosidase"/>
    <property type="match status" value="1"/>
</dbReference>
<dbReference type="InterPro" id="IPR027291">
    <property type="entry name" value="Glyco_hydro_38_N_sf"/>
</dbReference>
<evidence type="ECO:0000256" key="8">
    <source>
        <dbReference type="ARBA" id="ARBA00022801"/>
    </source>
</evidence>
<dbReference type="SMART" id="SM00872">
    <property type="entry name" value="Alpha-mann_mid"/>
    <property type="match status" value="1"/>
</dbReference>
<dbReference type="GO" id="GO:0005764">
    <property type="term" value="C:lysosome"/>
    <property type="evidence" value="ECO:0007669"/>
    <property type="project" value="UniProtKB-SubCell"/>
</dbReference>
<name>A0A7L1J8P0_SMUAF</name>
<evidence type="ECO:0000313" key="19">
    <source>
        <dbReference type="EMBL" id="NXN46761.1"/>
    </source>
</evidence>
<comment type="catalytic activity">
    <reaction evidence="1">
        <text>Hydrolysis of terminal, non-reducing alpha-D-mannose residues in alpha-D-mannosides.</text>
        <dbReference type="EC" id="3.2.1.24"/>
    </reaction>
</comment>
<dbReference type="PANTHER" id="PTHR11607">
    <property type="entry name" value="ALPHA-MANNOSIDASE"/>
    <property type="match status" value="1"/>
</dbReference>
<keyword evidence="10" id="KW-1015">Disulfide bond</keyword>
<keyword evidence="7" id="KW-0732">Signal</keyword>
<evidence type="ECO:0000259" key="18">
    <source>
        <dbReference type="SMART" id="SM00872"/>
    </source>
</evidence>
<dbReference type="FunFam" id="1.20.1270.50:FF:000002">
    <property type="entry name" value="Alpha-mannosidase"/>
    <property type="match status" value="1"/>
</dbReference>
<evidence type="ECO:0000256" key="14">
    <source>
        <dbReference type="ARBA" id="ARBA00044166"/>
    </source>
</evidence>
<evidence type="ECO:0000256" key="1">
    <source>
        <dbReference type="ARBA" id="ARBA00000365"/>
    </source>
</evidence>
<evidence type="ECO:0000256" key="3">
    <source>
        <dbReference type="ARBA" id="ARBA00004371"/>
    </source>
</evidence>
<dbReference type="GO" id="GO:0030246">
    <property type="term" value="F:carbohydrate binding"/>
    <property type="evidence" value="ECO:0007669"/>
    <property type="project" value="InterPro"/>
</dbReference>
<dbReference type="Pfam" id="PF17677">
    <property type="entry name" value="Glyco_hydro38C2"/>
    <property type="match status" value="1"/>
</dbReference>
<evidence type="ECO:0000256" key="17">
    <source>
        <dbReference type="ARBA" id="ARBA00044360"/>
    </source>
</evidence>
<dbReference type="InterPro" id="IPR011013">
    <property type="entry name" value="Gal_mutarotase_sf_dom"/>
</dbReference>
<evidence type="ECO:0000313" key="20">
    <source>
        <dbReference type="Proteomes" id="UP000525158"/>
    </source>
</evidence>
<evidence type="ECO:0000256" key="5">
    <source>
        <dbReference type="ARBA" id="ARBA00012752"/>
    </source>
</evidence>
<dbReference type="SUPFAM" id="SSF88688">
    <property type="entry name" value="Families 57/38 glycoside transferase middle domain"/>
    <property type="match status" value="1"/>
</dbReference>
<dbReference type="EC" id="3.2.1.24" evidence="5"/>
<dbReference type="InterPro" id="IPR000602">
    <property type="entry name" value="Glyco_hydro_38_N"/>
</dbReference>
<dbReference type="Gene3D" id="1.20.1270.50">
    <property type="entry name" value="Glycoside hydrolase family 38, central domain"/>
    <property type="match status" value="2"/>
</dbReference>
<dbReference type="PANTHER" id="PTHR11607:SF3">
    <property type="entry name" value="LYSOSOMAL ALPHA-MANNOSIDASE"/>
    <property type="match status" value="1"/>
</dbReference>
<sequence length="792" mass="88493">WQIDPFGHSRQLAAIFAQMGYDGLFVGRVDHQDKETRERLRELELLWRASGSLPPPAADIFTGILPNVYNPPLGFCWDQLCSDPPIVDEDSEENNVDSIVNAFLQIAASQAERYRTNHVIMTMGSDFHYENANLWFKNMDKLIAHVNARQANGSRVHVLYSTPSCYLWELHRANLSWSLKTDDFFPYADGPHQFWTGYFTSRPAFKRYERLSNNFLQICSQLEALAGPAAREGPYGLGDSSVLREAVAVAQHHDAVAGTEKQHVADNYARQLAAGWESCQLLVANALASLSGSKENFVFCNALNVSVCPLTEAAGRVSTSLGGWGGVVPISNFTRRLRREGGSATGELLFQASAPPLGFSTFTVSRLSRRDPPVSPRRTPVSPQPQEIQNEHVRVLFDPLTGHLKEIQNLDKSISLPVFQSFYWYNASIGNNESSQASGAYIFRPNSSEPIPVSGSKRVSTYLVKNALVQEVHQNFSSWCSQVVRLHAGQPYVELEWTVGPIPVADGWGKEIISRFETTLQTDARFYTDSNGRQILERRRDYRPTWNLSQTEPVAGNYYPVNSRIFIKDKKFQLTVLTDRSQGGSSIFDGSLELMVHRRLLYDDNRGVGEPLVELGADKQGLVVRGRHLLLLDTVESAADRHRLLAQELFMAPYAVLAPGGGPSYRRGQLSLRQFSGLRRELPPNVHLLTLTPWDAGTLLLRLEHQFERGESTNGSQPVTIDLLNLFSAFAITSLREMSLGADLPLDAVSRLVWTPATGPSQPRPVPKLDPSQVTLQPMEIRTFLATVRYKE</sequence>
<evidence type="ECO:0000256" key="7">
    <source>
        <dbReference type="ARBA" id="ARBA00022729"/>
    </source>
</evidence>
<keyword evidence="9" id="KW-0862">Zinc</keyword>
<dbReference type="Pfam" id="PF21260">
    <property type="entry name" value="Laman-like_dom"/>
    <property type="match status" value="1"/>
</dbReference>
<evidence type="ECO:0000256" key="4">
    <source>
        <dbReference type="ARBA" id="ARBA00009792"/>
    </source>
</evidence>
<dbReference type="FunFam" id="1.20.1270.50:FF:000003">
    <property type="entry name" value="Alpha-mannosidase"/>
    <property type="match status" value="1"/>
</dbReference>
<comment type="cofactor">
    <cofactor evidence="2">
        <name>Zn(2+)</name>
        <dbReference type="ChEBI" id="CHEBI:29105"/>
    </cofactor>
</comment>
<dbReference type="InterPro" id="IPR011682">
    <property type="entry name" value="Glyco_hydro_38_C"/>
</dbReference>
<gene>
    <name evidence="19" type="primary">Man2b1</name>
    <name evidence="19" type="ORF">RHIAFR_R14648</name>
</gene>
<dbReference type="Gene3D" id="3.20.110.10">
    <property type="entry name" value="Glycoside hydrolase 38, N terminal domain"/>
    <property type="match status" value="1"/>
</dbReference>
<keyword evidence="12" id="KW-0458">Lysosome</keyword>
<keyword evidence="20" id="KW-1185">Reference proteome</keyword>
<dbReference type="EMBL" id="VXBO01013586">
    <property type="protein sequence ID" value="NXN46761.1"/>
    <property type="molecule type" value="Genomic_DNA"/>
</dbReference>
<dbReference type="Gene3D" id="2.70.98.30">
    <property type="entry name" value="Golgi alpha-mannosidase II, domain 4"/>
    <property type="match status" value="1"/>
</dbReference>
<dbReference type="InterPro" id="IPR050843">
    <property type="entry name" value="Glycosyl_Hydrlase_38"/>
</dbReference>
<dbReference type="InterPro" id="IPR015341">
    <property type="entry name" value="Glyco_hydro_38_cen"/>
</dbReference>
<dbReference type="InterPro" id="IPR041147">
    <property type="entry name" value="GH38_C"/>
</dbReference>
<proteinExistence type="inferred from homology"/>
<evidence type="ECO:0000256" key="6">
    <source>
        <dbReference type="ARBA" id="ARBA00022723"/>
    </source>
</evidence>
<dbReference type="GO" id="GO:0006013">
    <property type="term" value="P:mannose metabolic process"/>
    <property type="evidence" value="ECO:0007669"/>
    <property type="project" value="InterPro"/>
</dbReference>
<feature type="domain" description="Glycoside hydrolase family 38 central" evidence="18">
    <location>
        <begin position="193"/>
        <end position="272"/>
    </location>
</feature>
<dbReference type="SUPFAM" id="SSF74650">
    <property type="entry name" value="Galactose mutarotase-like"/>
    <property type="match status" value="1"/>
</dbReference>
<comment type="subcellular location">
    <subcellularLocation>
        <location evidence="3">Lysosome</location>
    </subcellularLocation>
</comment>
<dbReference type="Gene3D" id="2.60.40.1360">
    <property type="match status" value="1"/>
</dbReference>
<dbReference type="FunFam" id="2.60.40.1360:FF:000002">
    <property type="entry name" value="Alpha-mannosidase"/>
    <property type="match status" value="1"/>
</dbReference>
<dbReference type="GO" id="GO:0004559">
    <property type="term" value="F:alpha-mannosidase activity"/>
    <property type="evidence" value="ECO:0007669"/>
    <property type="project" value="UniProtKB-EC"/>
</dbReference>
<dbReference type="InterPro" id="IPR028995">
    <property type="entry name" value="Glyco_hydro_57/38_cen_sf"/>
</dbReference>
<evidence type="ECO:0000256" key="9">
    <source>
        <dbReference type="ARBA" id="ARBA00022833"/>
    </source>
</evidence>
<evidence type="ECO:0000256" key="12">
    <source>
        <dbReference type="ARBA" id="ARBA00023228"/>
    </source>
</evidence>
<feature type="non-terminal residue" evidence="19">
    <location>
        <position position="792"/>
    </location>
</feature>
<dbReference type="AlphaFoldDB" id="A0A7L1J8P0"/>
<dbReference type="Pfam" id="PF09261">
    <property type="entry name" value="Alpha-mann_mid"/>
    <property type="match status" value="1"/>
</dbReference>
<evidence type="ECO:0000256" key="13">
    <source>
        <dbReference type="ARBA" id="ARBA00023295"/>
    </source>
</evidence>
<keyword evidence="13" id="KW-0326">Glycosidase</keyword>
<accession>A0A7L1J8P0</accession>
<comment type="caution">
    <text evidence="19">The sequence shown here is derived from an EMBL/GenBank/DDBJ whole genome shotgun (WGS) entry which is preliminary data.</text>
</comment>
<reference evidence="19 20" key="1">
    <citation type="submission" date="2019-09" db="EMBL/GenBank/DDBJ databases">
        <title>Bird 10,000 Genomes (B10K) Project - Family phase.</title>
        <authorList>
            <person name="Zhang G."/>
        </authorList>
    </citation>
    <scope>NUCLEOTIDE SEQUENCE [LARGE SCALE GENOMIC DNA]</scope>
    <source>
        <strain evidence="19">B10K-DU-002-36</strain>
        <tissue evidence="19">Muscle</tissue>
    </source>
</reference>
<dbReference type="InterPro" id="IPR037094">
    <property type="entry name" value="Glyco_hydro_38_cen_sf"/>
</dbReference>
<organism evidence="19 20">
    <name type="scientific">Smutsornis africanus</name>
    <name type="common">Double-banded courser</name>
    <name type="synonym">Rhinoptilus africanus</name>
    <dbReference type="NCBI Taxonomy" id="240209"/>
    <lineage>
        <taxon>Eukaryota</taxon>
        <taxon>Metazoa</taxon>
        <taxon>Chordata</taxon>
        <taxon>Craniata</taxon>
        <taxon>Vertebrata</taxon>
        <taxon>Euteleostomi</taxon>
        <taxon>Archelosauria</taxon>
        <taxon>Archosauria</taxon>
        <taxon>Dinosauria</taxon>
        <taxon>Saurischia</taxon>
        <taxon>Theropoda</taxon>
        <taxon>Coelurosauria</taxon>
        <taxon>Aves</taxon>
        <taxon>Neognathae</taxon>
        <taxon>Neoaves</taxon>
        <taxon>Charadriiformes</taxon>
        <taxon>Glareolidae</taxon>
        <taxon>Rhinoptilus</taxon>
    </lineage>
</organism>
<evidence type="ECO:0000256" key="10">
    <source>
        <dbReference type="ARBA" id="ARBA00023157"/>
    </source>
</evidence>
<comment type="similarity">
    <text evidence="4">Belongs to the glycosyl hydrolase 38 family.</text>
</comment>
<keyword evidence="8" id="KW-0378">Hydrolase</keyword>
<feature type="non-terminal residue" evidence="19">
    <location>
        <position position="1"/>
    </location>
</feature>
<dbReference type="InterPro" id="IPR048534">
    <property type="entry name" value="Man2a1-like_dom"/>
</dbReference>
<dbReference type="GO" id="GO:0046872">
    <property type="term" value="F:metal ion binding"/>
    <property type="evidence" value="ECO:0007669"/>
    <property type="project" value="UniProtKB-KW"/>
</dbReference>
<evidence type="ECO:0000256" key="11">
    <source>
        <dbReference type="ARBA" id="ARBA00023180"/>
    </source>
</evidence>
<dbReference type="Proteomes" id="UP000525158">
    <property type="component" value="Unassembled WGS sequence"/>
</dbReference>
<keyword evidence="6" id="KW-0479">Metal-binding</keyword>
<evidence type="ECO:0000256" key="16">
    <source>
        <dbReference type="ARBA" id="ARBA00044241"/>
    </source>
</evidence>
<protein>
    <recommendedName>
        <fullName evidence="14">Lysosomal alpha-mannosidase</fullName>
        <ecNumber evidence="5">3.2.1.24</ecNumber>
    </recommendedName>
    <alternativeName>
        <fullName evidence="16">Lysosomal acid alpha-mannosidase</fullName>
    </alternativeName>
    <alternativeName>
        <fullName evidence="15">Mannosidase alpha class 2B member 1</fullName>
    </alternativeName>
    <alternativeName>
        <fullName evidence="17">Mannosidase alpha-B</fullName>
    </alternativeName>
</protein>
<evidence type="ECO:0000256" key="15">
    <source>
        <dbReference type="ARBA" id="ARBA00044220"/>
    </source>
</evidence>
<keyword evidence="11" id="KW-0325">Glycoprotein</keyword>
<evidence type="ECO:0000256" key="2">
    <source>
        <dbReference type="ARBA" id="ARBA00001947"/>
    </source>
</evidence>
<dbReference type="InterPro" id="IPR011330">
    <property type="entry name" value="Glyco_hydro/deAcase_b/a-brl"/>
</dbReference>
<dbReference type="Pfam" id="PF01074">
    <property type="entry name" value="Glyco_hydro_38N"/>
    <property type="match status" value="1"/>
</dbReference>